<feature type="coiled-coil region" evidence="1">
    <location>
        <begin position="55"/>
        <end position="82"/>
    </location>
</feature>
<dbReference type="EMBL" id="FNBG01000005">
    <property type="protein sequence ID" value="SDF03314.1"/>
    <property type="molecule type" value="Genomic_DNA"/>
</dbReference>
<dbReference type="AlphaFoldDB" id="A0A1G7HST4"/>
<evidence type="ECO:0000313" key="3">
    <source>
        <dbReference type="Proteomes" id="UP000198972"/>
    </source>
</evidence>
<keyword evidence="3" id="KW-1185">Reference proteome</keyword>
<name>A0A1G7HST4_9BACL</name>
<dbReference type="OrthoDB" id="9817755at2"/>
<dbReference type="Proteomes" id="UP000198972">
    <property type="component" value="Unassembled WGS sequence"/>
</dbReference>
<accession>A0A1G7HST4</accession>
<protein>
    <submittedName>
        <fullName evidence="2">Uncharacterized protein</fullName>
    </submittedName>
</protein>
<gene>
    <name evidence="2" type="ORF">SAMN04488542_10517</name>
</gene>
<proteinExistence type="predicted"/>
<keyword evidence="1" id="KW-0175">Coiled coil</keyword>
<dbReference type="RefSeq" id="WP_091227639.1">
    <property type="nucleotide sequence ID" value="NZ_FNBG01000005.1"/>
</dbReference>
<organism evidence="2 3">
    <name type="scientific">Fontibacillus panacisegetis</name>
    <dbReference type="NCBI Taxonomy" id="670482"/>
    <lineage>
        <taxon>Bacteria</taxon>
        <taxon>Bacillati</taxon>
        <taxon>Bacillota</taxon>
        <taxon>Bacilli</taxon>
        <taxon>Bacillales</taxon>
        <taxon>Paenibacillaceae</taxon>
        <taxon>Fontibacillus</taxon>
    </lineage>
</organism>
<evidence type="ECO:0000256" key="1">
    <source>
        <dbReference type="SAM" id="Coils"/>
    </source>
</evidence>
<reference evidence="2 3" key="1">
    <citation type="submission" date="2016-10" db="EMBL/GenBank/DDBJ databases">
        <authorList>
            <person name="de Groot N.N."/>
        </authorList>
    </citation>
    <scope>NUCLEOTIDE SEQUENCE [LARGE SCALE GENOMIC DNA]</scope>
    <source>
        <strain evidence="2 3">DSM 28129</strain>
    </source>
</reference>
<sequence>MVNDVGIYCSEKYVHYINRKKNREAFRRVEENMAEMNAIFSEMSEDFLIEDYKMMKVVRKRINQARNEIEDIDESKSEVKKGKGTAQGVFFCNFFVVPTNRLRVYDLQQDKLKEIGLSIKVFTRINKKLYKCVELDLLNETLANSKWIDPNYLDYDFFLYRENIYPYLLRAIRLATRLLDDDDAKVIFNDEIGWVDNFYGRDDSGYLRYIKDFRGYKWMESEDMPIEIDPLKFNAVIFLKAVQGLIHKSEFLEMDNSSKLQEGFIGWENETTWAIKFSLVKSHVASEVKRAGRNFKIDSKIYAFLYKQGILFIDGDVKGDFRPDKKFGNGNKRAFVLDKMRFHEFIEENQHIIE</sequence>
<evidence type="ECO:0000313" key="2">
    <source>
        <dbReference type="EMBL" id="SDF03314.1"/>
    </source>
</evidence>